<name>A0A418PTF4_9BACT</name>
<evidence type="ECO:0008006" key="4">
    <source>
        <dbReference type="Google" id="ProtNLM"/>
    </source>
</evidence>
<accession>A0A418PTF4</accession>
<dbReference type="Proteomes" id="UP000283522">
    <property type="component" value="Unassembled WGS sequence"/>
</dbReference>
<proteinExistence type="predicted"/>
<dbReference type="RefSeq" id="WP_119477140.1">
    <property type="nucleotide sequence ID" value="NZ_QXML01000003.1"/>
</dbReference>
<dbReference type="OrthoDB" id="1122114at2"/>
<dbReference type="EMBL" id="QXML01000003">
    <property type="protein sequence ID" value="RIW16285.1"/>
    <property type="molecule type" value="Genomic_DNA"/>
</dbReference>
<dbReference type="SUPFAM" id="SSF56925">
    <property type="entry name" value="OMPA-like"/>
    <property type="match status" value="1"/>
</dbReference>
<organism evidence="2 3">
    <name type="scientific">Algoriphagus lacus</name>
    <dbReference type="NCBI Taxonomy" id="2056311"/>
    <lineage>
        <taxon>Bacteria</taxon>
        <taxon>Pseudomonadati</taxon>
        <taxon>Bacteroidota</taxon>
        <taxon>Cytophagia</taxon>
        <taxon>Cytophagales</taxon>
        <taxon>Cyclobacteriaceae</taxon>
        <taxon>Algoriphagus</taxon>
    </lineage>
</organism>
<dbReference type="AlphaFoldDB" id="A0A418PTF4"/>
<comment type="caution">
    <text evidence="2">The sequence shown here is derived from an EMBL/GenBank/DDBJ whole genome shotgun (WGS) entry which is preliminary data.</text>
</comment>
<reference evidence="2 3" key="1">
    <citation type="submission" date="2018-09" db="EMBL/GenBank/DDBJ databases">
        <authorList>
            <person name="Wang X."/>
            <person name="Du Z."/>
        </authorList>
    </citation>
    <scope>NUCLEOTIDE SEQUENCE [LARGE SCALE GENOMIC DNA]</scope>
    <source>
        <strain evidence="2 3">N3</strain>
    </source>
</reference>
<protein>
    <recommendedName>
        <fullName evidence="4">Outer membrane protein beta-barrel domain-containing protein</fullName>
    </recommendedName>
</protein>
<sequence>MKKALLILLLLSGVASITNAQDQGDFRIHATGFYGLKFDYFGVGGGLEYFFADRFALMPSYTRLYPEVGNASNFSFDLRYYLTEGASQVYVMAGYSQSFQNTAPGDPGTRRDYVGANFGVGAYIPLTDWVGLSSEIKFQSQQPQEAGIKLGFAFPFK</sequence>
<gene>
    <name evidence="2" type="ORF">D0X99_07930</name>
</gene>
<feature type="chain" id="PRO_5019555460" description="Outer membrane protein beta-barrel domain-containing protein" evidence="1">
    <location>
        <begin position="21"/>
        <end position="157"/>
    </location>
</feature>
<dbReference type="InterPro" id="IPR011250">
    <property type="entry name" value="OMP/PagP_B-barrel"/>
</dbReference>
<keyword evidence="3" id="KW-1185">Reference proteome</keyword>
<keyword evidence="1" id="KW-0732">Signal</keyword>
<evidence type="ECO:0000313" key="3">
    <source>
        <dbReference type="Proteomes" id="UP000283522"/>
    </source>
</evidence>
<evidence type="ECO:0000256" key="1">
    <source>
        <dbReference type="SAM" id="SignalP"/>
    </source>
</evidence>
<evidence type="ECO:0000313" key="2">
    <source>
        <dbReference type="EMBL" id="RIW16285.1"/>
    </source>
</evidence>
<dbReference type="Gene3D" id="2.40.160.20">
    <property type="match status" value="1"/>
</dbReference>
<feature type="signal peptide" evidence="1">
    <location>
        <begin position="1"/>
        <end position="20"/>
    </location>
</feature>